<dbReference type="PROSITE" id="PS50076">
    <property type="entry name" value="DNAJ_2"/>
    <property type="match status" value="1"/>
</dbReference>
<evidence type="ECO:0000259" key="9">
    <source>
        <dbReference type="PROSITE" id="PS50076"/>
    </source>
</evidence>
<dbReference type="Proteomes" id="UP000292447">
    <property type="component" value="Chromosome V"/>
</dbReference>
<dbReference type="SUPFAM" id="SSF46565">
    <property type="entry name" value="Chaperone J-domain"/>
    <property type="match status" value="1"/>
</dbReference>
<comment type="subcellular location">
    <subcellularLocation>
        <location evidence="5">Endomembrane system</location>
        <topology evidence="5">Single-pass membrane protein</topology>
    </subcellularLocation>
</comment>
<reference evidence="11" key="1">
    <citation type="submission" date="2019-03" db="EMBL/GenBank/DDBJ databases">
        <title>Snf2 controls pulcherriminic acid biosynthesis and connects pigmentation and antifungal activity of the yeast Metschnikowia pulcherrima.</title>
        <authorList>
            <person name="Gore-Lloyd D."/>
            <person name="Sumann I."/>
            <person name="Brachmann A.O."/>
            <person name="Schneeberger K."/>
            <person name="Ortiz-Merino R.A."/>
            <person name="Moreno-Beltran M."/>
            <person name="Schlaefli M."/>
            <person name="Kirner P."/>
            <person name="Santos Kron A."/>
            <person name="Wolfe K.H."/>
            <person name="Piel J."/>
            <person name="Ahrens C.H."/>
            <person name="Henk D."/>
            <person name="Freimoser F.M."/>
        </authorList>
    </citation>
    <scope>NUCLEOTIDE SEQUENCE [LARGE SCALE GENOMIC DNA]</scope>
    <source>
        <strain evidence="11">APC 1.2</strain>
    </source>
</reference>
<dbReference type="GO" id="GO:0012505">
    <property type="term" value="C:endomembrane system"/>
    <property type="evidence" value="ECO:0007669"/>
    <property type="project" value="UniProtKB-SubCell"/>
</dbReference>
<dbReference type="SMART" id="SM00271">
    <property type="entry name" value="DnaJ"/>
    <property type="match status" value="1"/>
</dbReference>
<evidence type="ECO:0000256" key="5">
    <source>
        <dbReference type="ARBA" id="ARBA00037847"/>
    </source>
</evidence>
<proteinExistence type="predicted"/>
<dbReference type="InterPro" id="IPR001623">
    <property type="entry name" value="DnaJ_domain"/>
</dbReference>
<dbReference type="Pfam" id="PF00226">
    <property type="entry name" value="DnaJ"/>
    <property type="match status" value="1"/>
</dbReference>
<sequence>MKLFVPVIFFSLLALVAANWAPEDYEIFGLNDKVRRDLGPETTFYLWLGLANGPKSSRDAINKAYRKLSRELHPDKLKKGSRSVRKQAEDRFQRLSLVGNILKDPNLKKRYDYFLSNGFPKWKGTGYYYSRFRPGLGFTLVVLYVLVSTLQYISLRIGRKQDFKRIVTLKTEIKTQAWGGSFLPPLDGSARRVSLPIGKDFHVSPAGEVSLIGTNSKGEMVLDELDEYDINTSPGLKLSFFFRIPAGIWNMTFGRIRGLAINTTESYVNPNRAKKEAMESLQQKQRQKEKAQKKTQGSEKVELPNGKVMYKRKGKK</sequence>
<protein>
    <submittedName>
        <fullName evidence="10">DnaJ domain-containing protein</fullName>
    </submittedName>
</protein>
<keyword evidence="1 7" id="KW-0812">Transmembrane</keyword>
<dbReference type="PANTHER" id="PTHR44653:SF2">
    <property type="entry name" value="DNAJ HOMOLOG SUBFAMILY C MEMBER 1"/>
    <property type="match status" value="1"/>
</dbReference>
<keyword evidence="11" id="KW-1185">Reference proteome</keyword>
<name>A0A4V1AEQ5_9ASCO</name>
<evidence type="ECO:0000256" key="4">
    <source>
        <dbReference type="ARBA" id="ARBA00023136"/>
    </source>
</evidence>
<keyword evidence="4 7" id="KW-0472">Membrane</keyword>
<feature type="chain" id="PRO_5020342955" evidence="8">
    <location>
        <begin position="19"/>
        <end position="316"/>
    </location>
</feature>
<evidence type="ECO:0000256" key="1">
    <source>
        <dbReference type="ARBA" id="ARBA00022692"/>
    </source>
</evidence>
<dbReference type="EMBL" id="CP034460">
    <property type="protein sequence ID" value="QBM90033.1"/>
    <property type="molecule type" value="Genomic_DNA"/>
</dbReference>
<dbReference type="CDD" id="cd06257">
    <property type="entry name" value="DnaJ"/>
    <property type="match status" value="1"/>
</dbReference>
<dbReference type="InterPro" id="IPR036869">
    <property type="entry name" value="J_dom_sf"/>
</dbReference>
<feature type="compositionally biased region" description="Basic and acidic residues" evidence="6">
    <location>
        <begin position="286"/>
        <end position="302"/>
    </location>
</feature>
<gene>
    <name evidence="10" type="primary">MPUL0E02720</name>
    <name evidence="10" type="ORF">METSCH_E02720</name>
</gene>
<accession>A0A4V1AEQ5</accession>
<evidence type="ECO:0000256" key="2">
    <source>
        <dbReference type="ARBA" id="ARBA00022729"/>
    </source>
</evidence>
<organism evidence="10 11">
    <name type="scientific">Metschnikowia aff. pulcherrima</name>
    <dbReference type="NCBI Taxonomy" id="2163413"/>
    <lineage>
        <taxon>Eukaryota</taxon>
        <taxon>Fungi</taxon>
        <taxon>Dikarya</taxon>
        <taxon>Ascomycota</taxon>
        <taxon>Saccharomycotina</taxon>
        <taxon>Pichiomycetes</taxon>
        <taxon>Metschnikowiaceae</taxon>
        <taxon>Metschnikowia</taxon>
    </lineage>
</organism>
<dbReference type="PANTHER" id="PTHR44653">
    <property type="entry name" value="DNAJ HOMOLOG SUBFAMILY C MEMBER 1"/>
    <property type="match status" value="1"/>
</dbReference>
<feature type="signal peptide" evidence="8">
    <location>
        <begin position="1"/>
        <end position="18"/>
    </location>
</feature>
<evidence type="ECO:0000313" key="10">
    <source>
        <dbReference type="EMBL" id="QBM90033.1"/>
    </source>
</evidence>
<evidence type="ECO:0000313" key="11">
    <source>
        <dbReference type="Proteomes" id="UP000292447"/>
    </source>
</evidence>
<evidence type="ECO:0000256" key="3">
    <source>
        <dbReference type="ARBA" id="ARBA00022989"/>
    </source>
</evidence>
<keyword evidence="2 8" id="KW-0732">Signal</keyword>
<evidence type="ECO:0000256" key="8">
    <source>
        <dbReference type="SAM" id="SignalP"/>
    </source>
</evidence>
<dbReference type="AlphaFoldDB" id="A0A4V1AEQ5"/>
<dbReference type="Gene3D" id="1.10.287.110">
    <property type="entry name" value="DnaJ domain"/>
    <property type="match status" value="1"/>
</dbReference>
<dbReference type="STRING" id="2163413.A0A4V1AEQ5"/>
<feature type="region of interest" description="Disordered" evidence="6">
    <location>
        <begin position="272"/>
        <end position="316"/>
    </location>
</feature>
<evidence type="ECO:0000256" key="6">
    <source>
        <dbReference type="SAM" id="MobiDB-lite"/>
    </source>
</evidence>
<keyword evidence="3 7" id="KW-1133">Transmembrane helix</keyword>
<dbReference type="PRINTS" id="PR00625">
    <property type="entry name" value="JDOMAIN"/>
</dbReference>
<evidence type="ECO:0000256" key="7">
    <source>
        <dbReference type="SAM" id="Phobius"/>
    </source>
</evidence>
<feature type="domain" description="J" evidence="9">
    <location>
        <begin position="43"/>
        <end position="115"/>
    </location>
</feature>
<feature type="transmembrane region" description="Helical" evidence="7">
    <location>
        <begin position="136"/>
        <end position="155"/>
    </location>
</feature>
<dbReference type="InterPro" id="IPR052606">
    <property type="entry name" value="DnaJ_domain_protein"/>
</dbReference>